<proteinExistence type="predicted"/>
<dbReference type="Gene3D" id="3.40.970.10">
    <property type="entry name" value="Ribonuclease H1, N-terminal domain"/>
    <property type="match status" value="1"/>
</dbReference>
<dbReference type="Proteomes" id="UP001501047">
    <property type="component" value="Unassembled WGS sequence"/>
</dbReference>
<evidence type="ECO:0000313" key="2">
    <source>
        <dbReference type="EMBL" id="GAA0768769.1"/>
    </source>
</evidence>
<dbReference type="RefSeq" id="WP_343824102.1">
    <property type="nucleotide sequence ID" value="NZ_BAAACI010000001.1"/>
</dbReference>
<dbReference type="InterPro" id="IPR037056">
    <property type="entry name" value="RNase_H1_N_sf"/>
</dbReference>
<accession>A0ABN1KK73</accession>
<reference evidence="2 3" key="1">
    <citation type="journal article" date="2019" name="Int. J. Syst. Evol. Microbiol.">
        <title>The Global Catalogue of Microorganisms (GCM) 10K type strain sequencing project: providing services to taxonomists for standard genome sequencing and annotation.</title>
        <authorList>
            <consortium name="The Broad Institute Genomics Platform"/>
            <consortium name="The Broad Institute Genome Sequencing Center for Infectious Disease"/>
            <person name="Wu L."/>
            <person name="Ma J."/>
        </authorList>
    </citation>
    <scope>NUCLEOTIDE SEQUENCE [LARGE SCALE GENOMIC DNA]</scope>
    <source>
        <strain evidence="2 3">JCM 1417</strain>
    </source>
</reference>
<keyword evidence="3" id="KW-1185">Reference proteome</keyword>
<protein>
    <recommendedName>
        <fullName evidence="1">Ribonuclease H1 N-terminal domain-containing protein</fullName>
    </recommendedName>
</protein>
<dbReference type="EMBL" id="BAAACI010000001">
    <property type="protein sequence ID" value="GAA0768769.1"/>
    <property type="molecule type" value="Genomic_DNA"/>
</dbReference>
<name>A0ABN1KK73_CLOSU</name>
<dbReference type="InterPro" id="IPR011320">
    <property type="entry name" value="RNase_H1_N"/>
</dbReference>
<gene>
    <name evidence="2" type="ORF">GCM10008908_09500</name>
</gene>
<dbReference type="SUPFAM" id="SSF55658">
    <property type="entry name" value="L9 N-domain-like"/>
    <property type="match status" value="1"/>
</dbReference>
<evidence type="ECO:0000259" key="1">
    <source>
        <dbReference type="Pfam" id="PF01693"/>
    </source>
</evidence>
<comment type="caution">
    <text evidence="2">The sequence shown here is derived from an EMBL/GenBank/DDBJ whole genome shotgun (WGS) entry which is preliminary data.</text>
</comment>
<evidence type="ECO:0000313" key="3">
    <source>
        <dbReference type="Proteomes" id="UP001501047"/>
    </source>
</evidence>
<dbReference type="Pfam" id="PF01693">
    <property type="entry name" value="Cauli_VI"/>
    <property type="match status" value="1"/>
</dbReference>
<organism evidence="2 3">
    <name type="scientific">Clostridium subterminale</name>
    <dbReference type="NCBI Taxonomy" id="1550"/>
    <lineage>
        <taxon>Bacteria</taxon>
        <taxon>Bacillati</taxon>
        <taxon>Bacillota</taxon>
        <taxon>Clostridia</taxon>
        <taxon>Eubacteriales</taxon>
        <taxon>Clostridiaceae</taxon>
        <taxon>Clostridium</taxon>
    </lineage>
</organism>
<sequence>MCKYYAIKKGHNTKDKIVTTWAECEKIVKGYPSIYKSFKTEEEAKAYLKDIKDVDEKLEKDIKAQQYTKKRKAETTYLKGIRVPNELMQKFKDKCNMFKENEESVIVDLIKEWVD</sequence>
<feature type="domain" description="Ribonuclease H1 N-terminal" evidence="1">
    <location>
        <begin position="3"/>
        <end position="47"/>
    </location>
</feature>
<dbReference type="InterPro" id="IPR009027">
    <property type="entry name" value="Ribosomal_bL9/RNase_H1_N"/>
</dbReference>